<protein>
    <recommendedName>
        <fullName evidence="1">Reverse transcriptase Ty1/copia-type domain-containing protein</fullName>
    </recommendedName>
</protein>
<dbReference type="InterPro" id="IPR043502">
    <property type="entry name" value="DNA/RNA_pol_sf"/>
</dbReference>
<evidence type="ECO:0000259" key="1">
    <source>
        <dbReference type="Pfam" id="PF07727"/>
    </source>
</evidence>
<sequence>MTDHSLFTYKTTTSFVVSLIYVDDVILAGDDLSFIQRVKQFLHDRFTIKDLGPLKYFPGIEVGRSPRGFVINQRKYVLDILADSGLPAAHPSASAIEQNHQLSRTKSPPIADLSSFRRLVGHLLYLTVTRLISLTWSISSVGLCMPLLRRIRMHLIEFFDTSNILQAVFYSSQPIIPSL</sequence>
<dbReference type="EMBL" id="OZ034817">
    <property type="protein sequence ID" value="CAL1381481.1"/>
    <property type="molecule type" value="Genomic_DNA"/>
</dbReference>
<reference evidence="2 3" key="1">
    <citation type="submission" date="2024-04" db="EMBL/GenBank/DDBJ databases">
        <authorList>
            <person name="Fracassetti M."/>
        </authorList>
    </citation>
    <scope>NUCLEOTIDE SEQUENCE [LARGE SCALE GENOMIC DNA]</scope>
</reference>
<dbReference type="SUPFAM" id="SSF56672">
    <property type="entry name" value="DNA/RNA polymerases"/>
    <property type="match status" value="1"/>
</dbReference>
<evidence type="ECO:0000313" key="3">
    <source>
        <dbReference type="Proteomes" id="UP001497516"/>
    </source>
</evidence>
<feature type="domain" description="Reverse transcriptase Ty1/copia-type" evidence="1">
    <location>
        <begin position="5"/>
        <end position="95"/>
    </location>
</feature>
<keyword evidence="3" id="KW-1185">Reference proteome</keyword>
<dbReference type="AlphaFoldDB" id="A0AAV2E6C8"/>
<name>A0AAV2E6C8_9ROSI</name>
<gene>
    <name evidence="2" type="ORF">LTRI10_LOCUS22858</name>
</gene>
<evidence type="ECO:0000313" key="2">
    <source>
        <dbReference type="EMBL" id="CAL1381481.1"/>
    </source>
</evidence>
<proteinExistence type="predicted"/>
<accession>A0AAV2E6C8</accession>
<dbReference type="Pfam" id="PF07727">
    <property type="entry name" value="RVT_2"/>
    <property type="match status" value="1"/>
</dbReference>
<dbReference type="InterPro" id="IPR013103">
    <property type="entry name" value="RVT_2"/>
</dbReference>
<organism evidence="2 3">
    <name type="scientific">Linum trigynum</name>
    <dbReference type="NCBI Taxonomy" id="586398"/>
    <lineage>
        <taxon>Eukaryota</taxon>
        <taxon>Viridiplantae</taxon>
        <taxon>Streptophyta</taxon>
        <taxon>Embryophyta</taxon>
        <taxon>Tracheophyta</taxon>
        <taxon>Spermatophyta</taxon>
        <taxon>Magnoliopsida</taxon>
        <taxon>eudicotyledons</taxon>
        <taxon>Gunneridae</taxon>
        <taxon>Pentapetalae</taxon>
        <taxon>rosids</taxon>
        <taxon>fabids</taxon>
        <taxon>Malpighiales</taxon>
        <taxon>Linaceae</taxon>
        <taxon>Linum</taxon>
    </lineage>
</organism>
<dbReference type="Proteomes" id="UP001497516">
    <property type="component" value="Chromosome 4"/>
</dbReference>